<sequence length="398" mass="43152">MPIHEHGDEEFVEADDVEQIIDVATGDVPLPDEEDEEGADAPPVDADMDDDTQMEEFKDDSVQGFFAHQEPVYCVAAHPTDPTLFATGGGDDKAYLWRADTGETVTTLERHTDSVTSIAFSHDGLYLATGGMDGKVNVWQVGDAAHIATLDGPDEVEWIDWHPKGHILLAGARDTTLWMWQLPSGRCMHVFAGHSGAVTCGQFTPDGKWVVSGAEDGTLILWDPKTAAAVTRISGSEDARFHSGMVTALAVNADSTVVATTSDDQTVKLVHLHTGQILGSLENNSEAIESVAFNDNMPLVAAGSLDGTVNLWDITTYRLRHTLQHDDAVIRVRWVPGTTWLVTCSADGSVRLWDGLTGQLLKQWLGHQETILDFAVSCDKRTLVSGGDDGVALVFRYN</sequence>
<proteinExistence type="predicted"/>
<feature type="region of interest" description="Disordered" evidence="6">
    <location>
        <begin position="26"/>
        <end position="50"/>
    </location>
</feature>
<feature type="repeat" description="WD" evidence="5">
    <location>
        <begin position="322"/>
        <end position="363"/>
    </location>
</feature>
<dbReference type="PROSITE" id="PS00678">
    <property type="entry name" value="WD_REPEATS_1"/>
    <property type="match status" value="1"/>
</dbReference>
<evidence type="ECO:0000256" key="5">
    <source>
        <dbReference type="PROSITE-ProRule" id="PRU00221"/>
    </source>
</evidence>
<dbReference type="AlphaFoldDB" id="A0A4P9Z191"/>
<dbReference type="PROSITE" id="PS50082">
    <property type="entry name" value="WD_REPEATS_2"/>
    <property type="match status" value="7"/>
</dbReference>
<feature type="repeat" description="WD" evidence="5">
    <location>
        <begin position="239"/>
        <end position="280"/>
    </location>
</feature>
<dbReference type="Gene3D" id="2.130.10.10">
    <property type="entry name" value="YVTN repeat-like/Quinoprotein amine dehydrogenase"/>
    <property type="match status" value="1"/>
</dbReference>
<keyword evidence="2" id="KW-0963">Cytoplasm</keyword>
<name>A0A4P9Z191_9FUNG</name>
<evidence type="ECO:0000256" key="1">
    <source>
        <dbReference type="ARBA" id="ARBA00004496"/>
    </source>
</evidence>
<feature type="repeat" description="WD" evidence="5">
    <location>
        <begin position="65"/>
        <end position="107"/>
    </location>
</feature>
<dbReference type="PRINTS" id="PR00320">
    <property type="entry name" value="GPROTEINBRPT"/>
</dbReference>
<feature type="compositionally biased region" description="Acidic residues" evidence="6">
    <location>
        <begin position="30"/>
        <end position="39"/>
    </location>
</feature>
<dbReference type="OrthoDB" id="10261640at2759"/>
<dbReference type="PROSITE" id="PS50294">
    <property type="entry name" value="WD_REPEATS_REGION"/>
    <property type="match status" value="4"/>
</dbReference>
<keyword evidence="3 5" id="KW-0853">WD repeat</keyword>
<organism evidence="7 8">
    <name type="scientific">Syncephalis pseudoplumigaleata</name>
    <dbReference type="NCBI Taxonomy" id="1712513"/>
    <lineage>
        <taxon>Eukaryota</taxon>
        <taxon>Fungi</taxon>
        <taxon>Fungi incertae sedis</taxon>
        <taxon>Zoopagomycota</taxon>
        <taxon>Zoopagomycotina</taxon>
        <taxon>Zoopagomycetes</taxon>
        <taxon>Zoopagales</taxon>
        <taxon>Piptocephalidaceae</taxon>
        <taxon>Syncephalis</taxon>
    </lineage>
</organism>
<reference evidence="8" key="1">
    <citation type="journal article" date="2018" name="Nat. Microbiol.">
        <title>Leveraging single-cell genomics to expand the fungal tree of life.</title>
        <authorList>
            <person name="Ahrendt S.R."/>
            <person name="Quandt C.A."/>
            <person name="Ciobanu D."/>
            <person name="Clum A."/>
            <person name="Salamov A."/>
            <person name="Andreopoulos B."/>
            <person name="Cheng J.F."/>
            <person name="Woyke T."/>
            <person name="Pelin A."/>
            <person name="Henrissat B."/>
            <person name="Reynolds N.K."/>
            <person name="Benny G.L."/>
            <person name="Smith M.E."/>
            <person name="James T.Y."/>
            <person name="Grigoriev I.V."/>
        </authorList>
    </citation>
    <scope>NUCLEOTIDE SEQUENCE [LARGE SCALE GENOMIC DNA]</scope>
    <source>
        <strain evidence="8">Benny S71-1</strain>
    </source>
</reference>
<keyword evidence="8" id="KW-1185">Reference proteome</keyword>
<feature type="repeat" description="WD" evidence="5">
    <location>
        <begin position="108"/>
        <end position="149"/>
    </location>
</feature>
<dbReference type="FunFam" id="2.130.10.10:FF:000074">
    <property type="entry name" value="Angio-associated migratory cell protein-like protein"/>
    <property type="match status" value="1"/>
</dbReference>
<dbReference type="InterPro" id="IPR001680">
    <property type="entry name" value="WD40_rpt"/>
</dbReference>
<accession>A0A4P9Z191</accession>
<evidence type="ECO:0000313" key="7">
    <source>
        <dbReference type="EMBL" id="RKP26065.1"/>
    </source>
</evidence>
<dbReference type="SMART" id="SM00320">
    <property type="entry name" value="WD40"/>
    <property type="match status" value="8"/>
</dbReference>
<feature type="repeat" description="WD" evidence="5">
    <location>
        <begin position="281"/>
        <end position="322"/>
    </location>
</feature>
<dbReference type="Proteomes" id="UP000278143">
    <property type="component" value="Unassembled WGS sequence"/>
</dbReference>
<gene>
    <name evidence="7" type="ORF">SYNPS1DRAFT_14739</name>
</gene>
<dbReference type="Pfam" id="PF00400">
    <property type="entry name" value="WD40"/>
    <property type="match status" value="8"/>
</dbReference>
<dbReference type="PANTHER" id="PTHR19857">
    <property type="entry name" value="MITOCHONDRIAL DIVISION PROTEIN 1-RELATED"/>
    <property type="match status" value="1"/>
</dbReference>
<dbReference type="CDD" id="cd00200">
    <property type="entry name" value="WD40"/>
    <property type="match status" value="1"/>
</dbReference>
<dbReference type="InterPro" id="IPR019775">
    <property type="entry name" value="WD40_repeat_CS"/>
</dbReference>
<dbReference type="SUPFAM" id="SSF50978">
    <property type="entry name" value="WD40 repeat-like"/>
    <property type="match status" value="1"/>
</dbReference>
<dbReference type="InterPro" id="IPR015943">
    <property type="entry name" value="WD40/YVTN_repeat-like_dom_sf"/>
</dbReference>
<dbReference type="PANTHER" id="PTHR19857:SF8">
    <property type="entry name" value="ANGIO-ASSOCIATED MIGRATORY CELL PROTEIN"/>
    <property type="match status" value="1"/>
</dbReference>
<protein>
    <submittedName>
        <fullName evidence="7">WD40-repeat-containing domain protein</fullName>
    </submittedName>
</protein>
<evidence type="ECO:0000256" key="4">
    <source>
        <dbReference type="ARBA" id="ARBA00022737"/>
    </source>
</evidence>
<dbReference type="GO" id="GO:0005737">
    <property type="term" value="C:cytoplasm"/>
    <property type="evidence" value="ECO:0007669"/>
    <property type="project" value="UniProtKB-SubCell"/>
</dbReference>
<dbReference type="EMBL" id="KZ989526">
    <property type="protein sequence ID" value="RKP26065.1"/>
    <property type="molecule type" value="Genomic_DNA"/>
</dbReference>
<comment type="subcellular location">
    <subcellularLocation>
        <location evidence="1">Cytoplasm</location>
    </subcellularLocation>
</comment>
<evidence type="ECO:0000256" key="3">
    <source>
        <dbReference type="ARBA" id="ARBA00022574"/>
    </source>
</evidence>
<feature type="repeat" description="WD" evidence="5">
    <location>
        <begin position="191"/>
        <end position="232"/>
    </location>
</feature>
<evidence type="ECO:0000256" key="6">
    <source>
        <dbReference type="SAM" id="MobiDB-lite"/>
    </source>
</evidence>
<dbReference type="InterPro" id="IPR036322">
    <property type="entry name" value="WD40_repeat_dom_sf"/>
</dbReference>
<dbReference type="InterPro" id="IPR020472">
    <property type="entry name" value="WD40_PAC1"/>
</dbReference>
<evidence type="ECO:0000313" key="8">
    <source>
        <dbReference type="Proteomes" id="UP000278143"/>
    </source>
</evidence>
<keyword evidence="4" id="KW-0677">Repeat</keyword>
<feature type="repeat" description="WD" evidence="5">
    <location>
        <begin position="159"/>
        <end position="190"/>
    </location>
</feature>
<evidence type="ECO:0000256" key="2">
    <source>
        <dbReference type="ARBA" id="ARBA00022490"/>
    </source>
</evidence>
<dbReference type="InterPro" id="IPR051179">
    <property type="entry name" value="WD_repeat_multifunction"/>
</dbReference>